<dbReference type="PANTHER" id="PTHR33116">
    <property type="entry name" value="REVERSE TRANSCRIPTASE ZINC-BINDING DOMAIN-CONTAINING PROTEIN-RELATED-RELATED"/>
    <property type="match status" value="1"/>
</dbReference>
<accession>A0A2Z6MV35</accession>
<dbReference type="PROSITE" id="PS50878">
    <property type="entry name" value="RT_POL"/>
    <property type="match status" value="1"/>
</dbReference>
<dbReference type="InterPro" id="IPR026960">
    <property type="entry name" value="RVT-Znf"/>
</dbReference>
<dbReference type="Proteomes" id="UP000242715">
    <property type="component" value="Unassembled WGS sequence"/>
</dbReference>
<evidence type="ECO:0000313" key="3">
    <source>
        <dbReference type="Proteomes" id="UP000242715"/>
    </source>
</evidence>
<dbReference type="OrthoDB" id="1932527at2759"/>
<name>A0A2Z6MV35_TRISU</name>
<organism evidence="2 3">
    <name type="scientific">Trifolium subterraneum</name>
    <name type="common">Subterranean clover</name>
    <dbReference type="NCBI Taxonomy" id="3900"/>
    <lineage>
        <taxon>Eukaryota</taxon>
        <taxon>Viridiplantae</taxon>
        <taxon>Streptophyta</taxon>
        <taxon>Embryophyta</taxon>
        <taxon>Tracheophyta</taxon>
        <taxon>Spermatophyta</taxon>
        <taxon>Magnoliopsida</taxon>
        <taxon>eudicotyledons</taxon>
        <taxon>Gunneridae</taxon>
        <taxon>Pentapetalae</taxon>
        <taxon>rosids</taxon>
        <taxon>fabids</taxon>
        <taxon>Fabales</taxon>
        <taxon>Fabaceae</taxon>
        <taxon>Papilionoideae</taxon>
        <taxon>50 kb inversion clade</taxon>
        <taxon>NPAAA clade</taxon>
        <taxon>Hologalegina</taxon>
        <taxon>IRL clade</taxon>
        <taxon>Trifolieae</taxon>
        <taxon>Trifolium</taxon>
    </lineage>
</organism>
<gene>
    <name evidence="2" type="ORF">TSUD_38760</name>
</gene>
<evidence type="ECO:0000259" key="1">
    <source>
        <dbReference type="PROSITE" id="PS50878"/>
    </source>
</evidence>
<dbReference type="Pfam" id="PF13966">
    <property type="entry name" value="zf-RVT"/>
    <property type="match status" value="1"/>
</dbReference>
<reference evidence="3" key="1">
    <citation type="journal article" date="2017" name="Front. Plant Sci.">
        <title>Climate Clever Clovers: New Paradigm to Reduce the Environmental Footprint of Ruminants by Breeding Low Methanogenic Forages Utilizing Haplotype Variation.</title>
        <authorList>
            <person name="Kaur P."/>
            <person name="Appels R."/>
            <person name="Bayer P.E."/>
            <person name="Keeble-Gagnere G."/>
            <person name="Wang J."/>
            <person name="Hirakawa H."/>
            <person name="Shirasawa K."/>
            <person name="Vercoe P."/>
            <person name="Stefanova K."/>
            <person name="Durmic Z."/>
            <person name="Nichols P."/>
            <person name="Revell C."/>
            <person name="Isobe S.N."/>
            <person name="Edwards D."/>
            <person name="Erskine W."/>
        </authorList>
    </citation>
    <scope>NUCLEOTIDE SEQUENCE [LARGE SCALE GENOMIC DNA]</scope>
    <source>
        <strain evidence="3">cv. Daliak</strain>
    </source>
</reference>
<sequence length="394" mass="44974">MRKMNFPWKWRRWISECVRSASASVLVNGSPTNEFTFERGLRQGDPLSHFLFLIAAEGLNAMVNASVHANLFSGFSVGEDVPFQITHLQFADDTLMVADKNWANIRAMKSILLLFEVMSGLKVNFHKSLLVGVNVADSWLEEAASVLYCKTGKTPFTYLGLPIGGNPRRLSFWKSVGNGEDSLFWDDPWLEEGVSLRDRFPRLAGLFTDQGVSVGEMCRRGWDMGGGGWSWRRPLFVWEEEFLAGCCGLFHNVILQPNELDRWHWRSLHSNVFTVKGAYQTLTRAEEEAEPMLNSTELVWNKVVSVKVSVFAWRFMENRIPTRDNLFKRGILNFDAQHCVLGCGFNETLSHLFFTCDKTHKVWCGMLQWLGIQSALHNNQVVHAHQFSGLQVRF</sequence>
<dbReference type="InterPro" id="IPR000477">
    <property type="entry name" value="RT_dom"/>
</dbReference>
<feature type="domain" description="Reverse transcriptase" evidence="1">
    <location>
        <begin position="1"/>
        <end position="163"/>
    </location>
</feature>
<dbReference type="Pfam" id="PF00078">
    <property type="entry name" value="RVT_1"/>
    <property type="match status" value="1"/>
</dbReference>
<protein>
    <recommendedName>
        <fullName evidence="1">Reverse transcriptase domain-containing protein</fullName>
    </recommendedName>
</protein>
<dbReference type="AlphaFoldDB" id="A0A2Z6MV35"/>
<dbReference type="PANTHER" id="PTHR33116:SF78">
    <property type="entry name" value="OS12G0587133 PROTEIN"/>
    <property type="match status" value="1"/>
</dbReference>
<proteinExistence type="predicted"/>
<dbReference type="EMBL" id="DF973629">
    <property type="protein sequence ID" value="GAU36408.1"/>
    <property type="molecule type" value="Genomic_DNA"/>
</dbReference>
<evidence type="ECO:0000313" key="2">
    <source>
        <dbReference type="EMBL" id="GAU36408.1"/>
    </source>
</evidence>
<keyword evidence="3" id="KW-1185">Reference proteome</keyword>